<dbReference type="AlphaFoldDB" id="A0A654E0F9"/>
<organism evidence="1 2">
    <name type="scientific">Sphingobacterium multivorum</name>
    <dbReference type="NCBI Taxonomy" id="28454"/>
    <lineage>
        <taxon>Bacteria</taxon>
        <taxon>Pseudomonadati</taxon>
        <taxon>Bacteroidota</taxon>
        <taxon>Sphingobacteriia</taxon>
        <taxon>Sphingobacteriales</taxon>
        <taxon>Sphingobacteriaceae</taxon>
        <taxon>Sphingobacterium</taxon>
    </lineage>
</organism>
<proteinExistence type="predicted"/>
<evidence type="ECO:0000313" key="1">
    <source>
        <dbReference type="EMBL" id="VXD08335.1"/>
    </source>
</evidence>
<dbReference type="Proteomes" id="UP000432350">
    <property type="component" value="Unassembled WGS sequence"/>
</dbReference>
<protein>
    <submittedName>
        <fullName evidence="1">Uncharacterized protein</fullName>
    </submittedName>
</protein>
<gene>
    <name evidence="1" type="ORF">SPHINGO8BC_90462</name>
</gene>
<sequence length="40" mass="4203">MSIISIFAALAIHESETIDMDSTAADAPAELLVGMAMDCF</sequence>
<name>A0A654E0F9_SPHMU</name>
<dbReference type="EMBL" id="CABWMV010000028">
    <property type="protein sequence ID" value="VXD08335.1"/>
    <property type="molecule type" value="Genomic_DNA"/>
</dbReference>
<accession>A0A654E0F9</accession>
<evidence type="ECO:0000313" key="2">
    <source>
        <dbReference type="Proteomes" id="UP000432350"/>
    </source>
</evidence>
<reference evidence="1 2" key="1">
    <citation type="submission" date="2019-10" db="EMBL/GenBank/DDBJ databases">
        <authorList>
            <person name="Karimi E."/>
        </authorList>
    </citation>
    <scope>NUCLEOTIDE SEQUENCE [LARGE SCALE GENOMIC DNA]</scope>
    <source>
        <strain evidence="1">Sphingobacterium sp. 8BC</strain>
    </source>
</reference>